<dbReference type="InterPro" id="IPR009056">
    <property type="entry name" value="Cyt_c-like_dom"/>
</dbReference>
<dbReference type="PANTHER" id="PTHR30600">
    <property type="entry name" value="CYTOCHROME C PEROXIDASE-RELATED"/>
    <property type="match status" value="1"/>
</dbReference>
<evidence type="ECO:0000256" key="4">
    <source>
        <dbReference type="PROSITE-ProRule" id="PRU00433"/>
    </source>
</evidence>
<feature type="domain" description="Cytochrome c" evidence="5">
    <location>
        <begin position="189"/>
        <end position="296"/>
    </location>
</feature>
<evidence type="ECO:0000313" key="6">
    <source>
        <dbReference type="EMBL" id="MBZ5709901.1"/>
    </source>
</evidence>
<dbReference type="PROSITE" id="PS51007">
    <property type="entry name" value="CYTC"/>
    <property type="match status" value="1"/>
</dbReference>
<name>A0ABS7TP09_9BACT</name>
<keyword evidence="2 4" id="KW-0479">Metal-binding</keyword>
<dbReference type="SUPFAM" id="SSF46626">
    <property type="entry name" value="Cytochrome c"/>
    <property type="match status" value="1"/>
</dbReference>
<comment type="caution">
    <text evidence="6">The sequence shown here is derived from an EMBL/GenBank/DDBJ whole genome shotgun (WGS) entry which is preliminary data.</text>
</comment>
<protein>
    <recommendedName>
        <fullName evidence="5">Cytochrome c domain-containing protein</fullName>
    </recommendedName>
</protein>
<gene>
    <name evidence="6" type="ORF">K7C98_11615</name>
</gene>
<keyword evidence="3 4" id="KW-0408">Iron</keyword>
<evidence type="ECO:0000256" key="1">
    <source>
        <dbReference type="ARBA" id="ARBA00022617"/>
    </source>
</evidence>
<dbReference type="InterPro" id="IPR036909">
    <property type="entry name" value="Cyt_c-like_dom_sf"/>
</dbReference>
<evidence type="ECO:0000256" key="2">
    <source>
        <dbReference type="ARBA" id="ARBA00022723"/>
    </source>
</evidence>
<keyword evidence="1 4" id="KW-0349">Heme</keyword>
<evidence type="ECO:0000256" key="3">
    <source>
        <dbReference type="ARBA" id="ARBA00023004"/>
    </source>
</evidence>
<evidence type="ECO:0000313" key="7">
    <source>
        <dbReference type="Proteomes" id="UP001139031"/>
    </source>
</evidence>
<accession>A0ABS7TP09</accession>
<sequence>MVSVGITCALCHSTVDDSLTEGIGRRLDGWPNRDLDVGAIVAMAPTLQPLVDIFGLDAGKVREVLLSWGPGKYDAVLLLDGKAFRPDGRSAATLLPAAYGLAGQNLHTYNGRGSVPYWNAFVAATQMHGQGTFYDPRLADPVTFPLAAKTGWDDKRDAVDEITPKLEALHYYQLSIPPPTPPTGSYSVAAAERGAELFRGVAGCATCHVPPLFSEPGWAMHTGAEIGIDEFQALRSPDERYRTAPLRGLWARTKGGFYHDGRFADLGEVVDHYEPVLGFTLTAAERSDLIEYLKSI</sequence>
<reference evidence="6" key="1">
    <citation type="submission" date="2021-08" db="EMBL/GenBank/DDBJ databases">
        <authorList>
            <person name="Stevens D.C."/>
        </authorList>
    </citation>
    <scope>NUCLEOTIDE SEQUENCE</scope>
    <source>
        <strain evidence="6">DSM 53165</strain>
    </source>
</reference>
<evidence type="ECO:0000259" key="5">
    <source>
        <dbReference type="PROSITE" id="PS51007"/>
    </source>
</evidence>
<dbReference type="EMBL" id="JAIRAU010000010">
    <property type="protein sequence ID" value="MBZ5709901.1"/>
    <property type="molecule type" value="Genomic_DNA"/>
</dbReference>
<organism evidence="6 7">
    <name type="scientific">Nannocystis pusilla</name>
    <dbReference type="NCBI Taxonomy" id="889268"/>
    <lineage>
        <taxon>Bacteria</taxon>
        <taxon>Pseudomonadati</taxon>
        <taxon>Myxococcota</taxon>
        <taxon>Polyangia</taxon>
        <taxon>Nannocystales</taxon>
        <taxon>Nannocystaceae</taxon>
        <taxon>Nannocystis</taxon>
    </lineage>
</organism>
<dbReference type="Proteomes" id="UP001139031">
    <property type="component" value="Unassembled WGS sequence"/>
</dbReference>
<dbReference type="PANTHER" id="PTHR30600:SF9">
    <property type="entry name" value="BLR7738 PROTEIN"/>
    <property type="match status" value="1"/>
</dbReference>
<dbReference type="InterPro" id="IPR051395">
    <property type="entry name" value="Cytochrome_c_Peroxidase/MauG"/>
</dbReference>
<dbReference type="Gene3D" id="1.10.760.10">
    <property type="entry name" value="Cytochrome c-like domain"/>
    <property type="match status" value="1"/>
</dbReference>
<proteinExistence type="predicted"/>
<keyword evidence="7" id="KW-1185">Reference proteome</keyword>